<dbReference type="RefSeq" id="WP_257914172.1">
    <property type="nucleotide sequence ID" value="NZ_JANPWE010000016.1"/>
</dbReference>
<sequence length="214" mass="22729">MSKKILEQLTEAVLNGDDDLTKELVSQGIEAGLIPTEIINGMSPGAREAGRKFGTGEYFLPELMMAGEAMNAGVQLLIPYMTGDASPKSIGKVVIGSVEGDVHDIGKNIVAALLRADGFEVIDLGVDVSADAFIEAVKKEQPEILGIGSYMSTTLKGIEDTMDLLVKESLRDKVKVLMGGVAVFPQYVKRVGGDGFAEDAEGAVQEARRLLEGE</sequence>
<dbReference type="InterPro" id="IPR036594">
    <property type="entry name" value="Meth_synthase_dom"/>
</dbReference>
<dbReference type="PROSITE" id="PS51332">
    <property type="entry name" value="B12_BINDING"/>
    <property type="match status" value="1"/>
</dbReference>
<gene>
    <name evidence="5" type="ORF">NVS47_16070</name>
</gene>
<dbReference type="Proteomes" id="UP001524944">
    <property type="component" value="Unassembled WGS sequence"/>
</dbReference>
<feature type="domain" description="B12-binding N-terminal" evidence="4">
    <location>
        <begin position="1"/>
        <end position="89"/>
    </location>
</feature>
<protein>
    <submittedName>
        <fullName evidence="5">Corrinoid protein</fullName>
    </submittedName>
</protein>
<dbReference type="PROSITE" id="PS51337">
    <property type="entry name" value="B12_BINDING_NTER"/>
    <property type="match status" value="1"/>
</dbReference>
<proteinExistence type="predicted"/>
<dbReference type="SUPFAM" id="SSF52242">
    <property type="entry name" value="Cobalamin (vitamin B12)-binding domain"/>
    <property type="match status" value="1"/>
</dbReference>
<evidence type="ECO:0000313" key="6">
    <source>
        <dbReference type="Proteomes" id="UP001524944"/>
    </source>
</evidence>
<evidence type="ECO:0000313" key="5">
    <source>
        <dbReference type="EMBL" id="MCR6547006.1"/>
    </source>
</evidence>
<keyword evidence="6" id="KW-1185">Reference proteome</keyword>
<evidence type="ECO:0000259" key="3">
    <source>
        <dbReference type="PROSITE" id="PS51332"/>
    </source>
</evidence>
<dbReference type="InterPro" id="IPR006158">
    <property type="entry name" value="Cobalamin-bd"/>
</dbReference>
<name>A0ABT1Y944_9FIRM</name>
<dbReference type="EMBL" id="JANPWE010000016">
    <property type="protein sequence ID" value="MCR6547006.1"/>
    <property type="molecule type" value="Genomic_DNA"/>
</dbReference>
<reference evidence="5 6" key="1">
    <citation type="submission" date="2022-08" db="EMBL/GenBank/DDBJ databases">
        <title>Proteogenomics of the novel Dehalobacterium formicoaceticum strain EZ94 highlights a key role of methyltransferases during anaerobic dichloromethane degradation.</title>
        <authorList>
            <person name="Wasmund K."/>
        </authorList>
    </citation>
    <scope>NUCLEOTIDE SEQUENCE [LARGE SCALE GENOMIC DNA]</scope>
    <source>
        <strain evidence="5 6">EZ94</strain>
    </source>
</reference>
<dbReference type="InterPro" id="IPR036724">
    <property type="entry name" value="Cobalamin-bd_sf"/>
</dbReference>
<accession>A0ABT1Y944</accession>
<feature type="domain" description="B12-binding" evidence="3">
    <location>
        <begin position="90"/>
        <end position="214"/>
    </location>
</feature>
<evidence type="ECO:0000256" key="1">
    <source>
        <dbReference type="ARBA" id="ARBA00022723"/>
    </source>
</evidence>
<dbReference type="PANTHER" id="PTHR45833">
    <property type="entry name" value="METHIONINE SYNTHASE"/>
    <property type="match status" value="1"/>
</dbReference>
<dbReference type="PANTHER" id="PTHR45833:SF1">
    <property type="entry name" value="METHIONINE SYNTHASE"/>
    <property type="match status" value="1"/>
</dbReference>
<dbReference type="Gene3D" id="3.40.50.280">
    <property type="entry name" value="Cobalamin-binding domain"/>
    <property type="match status" value="1"/>
</dbReference>
<dbReference type="Gene3D" id="1.10.1240.10">
    <property type="entry name" value="Methionine synthase domain"/>
    <property type="match status" value="1"/>
</dbReference>
<evidence type="ECO:0000259" key="4">
    <source>
        <dbReference type="PROSITE" id="PS51337"/>
    </source>
</evidence>
<evidence type="ECO:0000256" key="2">
    <source>
        <dbReference type="ARBA" id="ARBA00023285"/>
    </source>
</evidence>
<organism evidence="5 6">
    <name type="scientific">Dehalobacterium formicoaceticum</name>
    <dbReference type="NCBI Taxonomy" id="51515"/>
    <lineage>
        <taxon>Bacteria</taxon>
        <taxon>Bacillati</taxon>
        <taxon>Bacillota</taxon>
        <taxon>Clostridia</taxon>
        <taxon>Eubacteriales</taxon>
        <taxon>Peptococcaceae</taxon>
        <taxon>Dehalobacterium</taxon>
    </lineage>
</organism>
<dbReference type="CDD" id="cd02070">
    <property type="entry name" value="corrinoid_protein_B12-BD"/>
    <property type="match status" value="1"/>
</dbReference>
<dbReference type="SUPFAM" id="SSF47644">
    <property type="entry name" value="Methionine synthase domain"/>
    <property type="match status" value="1"/>
</dbReference>
<dbReference type="Pfam" id="PF02607">
    <property type="entry name" value="B12-binding_2"/>
    <property type="match status" value="1"/>
</dbReference>
<keyword evidence="1" id="KW-0479">Metal-binding</keyword>
<dbReference type="InterPro" id="IPR050554">
    <property type="entry name" value="Met_Synthase/Corrinoid"/>
</dbReference>
<dbReference type="SMART" id="SM01018">
    <property type="entry name" value="B12-binding_2"/>
    <property type="match status" value="1"/>
</dbReference>
<dbReference type="InterPro" id="IPR003759">
    <property type="entry name" value="Cbl-bd_cap"/>
</dbReference>
<comment type="caution">
    <text evidence="5">The sequence shown here is derived from an EMBL/GenBank/DDBJ whole genome shotgun (WGS) entry which is preliminary data.</text>
</comment>
<keyword evidence="2" id="KW-0170">Cobalt</keyword>
<dbReference type="Pfam" id="PF02310">
    <property type="entry name" value="B12-binding"/>
    <property type="match status" value="1"/>
</dbReference>